<comment type="caution">
    <text evidence="2">The sequence shown here is derived from an EMBL/GenBank/DDBJ whole genome shotgun (WGS) entry which is preliminary data.</text>
</comment>
<name>A0ABU7C8Z2_9TELE</name>
<evidence type="ECO:0000313" key="3">
    <source>
        <dbReference type="Proteomes" id="UP001345963"/>
    </source>
</evidence>
<reference evidence="2 3" key="1">
    <citation type="submission" date="2021-07" db="EMBL/GenBank/DDBJ databases">
        <authorList>
            <person name="Palmer J.M."/>
        </authorList>
    </citation>
    <scope>NUCLEOTIDE SEQUENCE [LARGE SCALE GENOMIC DNA]</scope>
    <source>
        <strain evidence="2 3">AT_MEX2019</strain>
        <tissue evidence="2">Muscle</tissue>
    </source>
</reference>
<dbReference type="Proteomes" id="UP001345963">
    <property type="component" value="Unassembled WGS sequence"/>
</dbReference>
<proteinExistence type="predicted"/>
<keyword evidence="1" id="KW-0472">Membrane</keyword>
<feature type="transmembrane region" description="Helical" evidence="1">
    <location>
        <begin position="50"/>
        <end position="72"/>
    </location>
</feature>
<keyword evidence="1" id="KW-0812">Transmembrane</keyword>
<keyword evidence="1" id="KW-1133">Transmembrane helix</keyword>
<sequence>MFLNFCFVPVKFCFHSLPLSVSNQPHWVHLHHAPYIHCFSVHSSPKHYSLMVHSIFVLFMPNLNCLPVHACFCHHLLEFHLINILFTTLCCFLFVCILGSSATLDLTEGVFSIIGEAFCSFIPNHTAPD</sequence>
<feature type="transmembrane region" description="Helical" evidence="1">
    <location>
        <begin position="84"/>
        <end position="104"/>
    </location>
</feature>
<evidence type="ECO:0000256" key="1">
    <source>
        <dbReference type="SAM" id="Phobius"/>
    </source>
</evidence>
<protein>
    <submittedName>
        <fullName evidence="2">Uncharacterized protein</fullName>
    </submittedName>
</protein>
<keyword evidence="3" id="KW-1185">Reference proteome</keyword>
<organism evidence="2 3">
    <name type="scientific">Ataeniobius toweri</name>
    <dbReference type="NCBI Taxonomy" id="208326"/>
    <lineage>
        <taxon>Eukaryota</taxon>
        <taxon>Metazoa</taxon>
        <taxon>Chordata</taxon>
        <taxon>Craniata</taxon>
        <taxon>Vertebrata</taxon>
        <taxon>Euteleostomi</taxon>
        <taxon>Actinopterygii</taxon>
        <taxon>Neopterygii</taxon>
        <taxon>Teleostei</taxon>
        <taxon>Neoteleostei</taxon>
        <taxon>Acanthomorphata</taxon>
        <taxon>Ovalentaria</taxon>
        <taxon>Atherinomorphae</taxon>
        <taxon>Cyprinodontiformes</taxon>
        <taxon>Goodeidae</taxon>
        <taxon>Ataeniobius</taxon>
    </lineage>
</organism>
<accession>A0ABU7C8Z2</accession>
<gene>
    <name evidence="2" type="ORF">ATANTOWER_011995</name>
</gene>
<dbReference type="EMBL" id="JAHUTI010081250">
    <property type="protein sequence ID" value="MED6258755.1"/>
    <property type="molecule type" value="Genomic_DNA"/>
</dbReference>
<evidence type="ECO:0000313" key="2">
    <source>
        <dbReference type="EMBL" id="MED6258755.1"/>
    </source>
</evidence>